<accession>A0A0M0JFY2</accession>
<dbReference type="PANTHER" id="PTHR40280">
    <property type="entry name" value="BLR6907 PROTEIN"/>
    <property type="match status" value="1"/>
</dbReference>
<dbReference type="OrthoDB" id="410751at2759"/>
<dbReference type="Gene3D" id="3.10.180.10">
    <property type="entry name" value="2,3-Dihydroxybiphenyl 1,2-Dioxygenase, domain 1"/>
    <property type="match status" value="1"/>
</dbReference>
<sequence length="195" mass="21014">MAADEGKLSLIDPWGTRFHLVQLEEAADPRGAQPGAESSDARALLDLTVRVPMGTPLAGVARFYEYVLGMPALSCDAERLVLAAGDTRADGAPRQTLTFACGARESMSHAELGSDENGKPVNHGAHLSLYLADLREAYAKAEALGVCYVNHRFKRRALTLEEALEQCMFRILTVVDPEVTHAPPAPAVMASDDLR</sequence>
<comment type="caution">
    <text evidence="1">The sequence shown here is derived from an EMBL/GenBank/DDBJ whole genome shotgun (WGS) entry which is preliminary data.</text>
</comment>
<gene>
    <name evidence="1" type="ORF">Ctob_002800</name>
</gene>
<keyword evidence="2" id="KW-1185">Reference proteome</keyword>
<protein>
    <recommendedName>
        <fullName evidence="3">VOC domain-containing protein</fullName>
    </recommendedName>
</protein>
<dbReference type="AlphaFoldDB" id="A0A0M0JFY2"/>
<evidence type="ECO:0008006" key="3">
    <source>
        <dbReference type="Google" id="ProtNLM"/>
    </source>
</evidence>
<name>A0A0M0JFY2_9EUKA</name>
<reference evidence="2" key="1">
    <citation type="journal article" date="2015" name="PLoS Genet.">
        <title>Genome Sequence and Transcriptome Analyses of Chrysochromulina tobin: Metabolic Tools for Enhanced Algal Fitness in the Prominent Order Prymnesiales (Haptophyceae).</title>
        <authorList>
            <person name="Hovde B.T."/>
            <person name="Deodato C.R."/>
            <person name="Hunsperger H.M."/>
            <person name="Ryken S.A."/>
            <person name="Yost W."/>
            <person name="Jha R.K."/>
            <person name="Patterson J."/>
            <person name="Monnat R.J. Jr."/>
            <person name="Barlow S.B."/>
            <person name="Starkenburg S.R."/>
            <person name="Cattolico R.A."/>
        </authorList>
    </citation>
    <scope>NUCLEOTIDE SEQUENCE</scope>
    <source>
        <strain evidence="2">CCMP291</strain>
    </source>
</reference>
<proteinExistence type="predicted"/>
<dbReference type="EMBL" id="JWZX01002967">
    <property type="protein sequence ID" value="KOO25491.1"/>
    <property type="molecule type" value="Genomic_DNA"/>
</dbReference>
<dbReference type="Proteomes" id="UP000037460">
    <property type="component" value="Unassembled WGS sequence"/>
</dbReference>
<evidence type="ECO:0000313" key="2">
    <source>
        <dbReference type="Proteomes" id="UP000037460"/>
    </source>
</evidence>
<organism evidence="1 2">
    <name type="scientific">Chrysochromulina tobinii</name>
    <dbReference type="NCBI Taxonomy" id="1460289"/>
    <lineage>
        <taxon>Eukaryota</taxon>
        <taxon>Haptista</taxon>
        <taxon>Haptophyta</taxon>
        <taxon>Prymnesiophyceae</taxon>
        <taxon>Prymnesiales</taxon>
        <taxon>Chrysochromulinaceae</taxon>
        <taxon>Chrysochromulina</taxon>
    </lineage>
</organism>
<evidence type="ECO:0000313" key="1">
    <source>
        <dbReference type="EMBL" id="KOO25491.1"/>
    </source>
</evidence>
<dbReference type="SUPFAM" id="SSF54593">
    <property type="entry name" value="Glyoxalase/Bleomycin resistance protein/Dihydroxybiphenyl dioxygenase"/>
    <property type="match status" value="1"/>
</dbReference>
<dbReference type="PANTHER" id="PTHR40280:SF1">
    <property type="entry name" value="VOC DOMAIN-CONTAINING PROTEIN"/>
    <property type="match status" value="1"/>
</dbReference>
<dbReference type="InterPro" id="IPR029068">
    <property type="entry name" value="Glyas_Bleomycin-R_OHBP_Dase"/>
</dbReference>